<dbReference type="Pfam" id="PF08245">
    <property type="entry name" value="Mur_ligase_M"/>
    <property type="match status" value="1"/>
</dbReference>
<dbReference type="NCBIfam" id="NF001124">
    <property type="entry name" value="PRK00139.1-2"/>
    <property type="match status" value="1"/>
</dbReference>
<dbReference type="SUPFAM" id="SSF63418">
    <property type="entry name" value="MurE/MurF N-terminal domain"/>
    <property type="match status" value="1"/>
</dbReference>
<keyword evidence="2 7" id="KW-0132">Cell division</keyword>
<comment type="pathway">
    <text evidence="7 8">Cell wall biogenesis; peptidoglycan biosynthesis.</text>
</comment>
<organism evidence="12 13">
    <name type="scientific">Ancylobacter oerskovii</name>
    <dbReference type="NCBI Taxonomy" id="459519"/>
    <lineage>
        <taxon>Bacteria</taxon>
        <taxon>Pseudomonadati</taxon>
        <taxon>Pseudomonadota</taxon>
        <taxon>Alphaproteobacteria</taxon>
        <taxon>Hyphomicrobiales</taxon>
        <taxon>Xanthobacteraceae</taxon>
        <taxon>Ancylobacter</taxon>
    </lineage>
</organism>
<evidence type="ECO:0000256" key="8">
    <source>
        <dbReference type="RuleBase" id="RU004135"/>
    </source>
</evidence>
<dbReference type="Pfam" id="PF01225">
    <property type="entry name" value="Mur_ligase"/>
    <property type="match status" value="1"/>
</dbReference>
<keyword evidence="7" id="KW-0460">Magnesium</keyword>
<dbReference type="NCBIfam" id="NF001126">
    <property type="entry name" value="PRK00139.1-4"/>
    <property type="match status" value="1"/>
</dbReference>
<dbReference type="EMBL" id="JBHUHD010000001">
    <property type="protein sequence ID" value="MFD2139275.1"/>
    <property type="molecule type" value="Genomic_DNA"/>
</dbReference>
<protein>
    <recommendedName>
        <fullName evidence="7">UDP-N-acetylmuramoyl-L-alanyl-D-glutamate--2,6-diaminopimelate ligase</fullName>
        <ecNumber evidence="7">6.3.2.13</ecNumber>
    </recommendedName>
    <alternativeName>
        <fullName evidence="7">Meso-A2pm-adding enzyme</fullName>
    </alternativeName>
    <alternativeName>
        <fullName evidence="7">Meso-diaminopimelate-adding enzyme</fullName>
    </alternativeName>
    <alternativeName>
        <fullName evidence="7">UDP-MurNAc-L-Ala-D-Glu:meso-diaminopimelate ligase</fullName>
    </alternativeName>
    <alternativeName>
        <fullName evidence="7">UDP-MurNAc-tripeptide synthetase</fullName>
    </alternativeName>
    <alternativeName>
        <fullName evidence="7">UDP-N-acetylmuramyl-tripeptide synthetase</fullName>
    </alternativeName>
</protein>
<dbReference type="InterPro" id="IPR036615">
    <property type="entry name" value="Mur_ligase_C_dom_sf"/>
</dbReference>
<dbReference type="PANTHER" id="PTHR23135:SF4">
    <property type="entry name" value="UDP-N-ACETYLMURAMOYL-L-ALANYL-D-GLUTAMATE--2,6-DIAMINOPIMELATE LIGASE MURE HOMOLOG, CHLOROPLASTIC"/>
    <property type="match status" value="1"/>
</dbReference>
<evidence type="ECO:0000256" key="1">
    <source>
        <dbReference type="ARBA" id="ARBA00005898"/>
    </source>
</evidence>
<evidence type="ECO:0000256" key="7">
    <source>
        <dbReference type="HAMAP-Rule" id="MF_00208"/>
    </source>
</evidence>
<dbReference type="Gene3D" id="3.40.1190.10">
    <property type="entry name" value="Mur-like, catalytic domain"/>
    <property type="match status" value="1"/>
</dbReference>
<dbReference type="InterPro" id="IPR036565">
    <property type="entry name" value="Mur-like_cat_sf"/>
</dbReference>
<dbReference type="Gene3D" id="3.40.1390.10">
    <property type="entry name" value="MurE/MurF, N-terminal domain"/>
    <property type="match status" value="1"/>
</dbReference>
<evidence type="ECO:0000259" key="9">
    <source>
        <dbReference type="Pfam" id="PF01225"/>
    </source>
</evidence>
<comment type="caution">
    <text evidence="12">The sequence shown here is derived from an EMBL/GenBank/DDBJ whole genome shotgun (WGS) entry which is preliminary data.</text>
</comment>
<evidence type="ECO:0000259" key="11">
    <source>
        <dbReference type="Pfam" id="PF08245"/>
    </source>
</evidence>
<keyword evidence="13" id="KW-1185">Reference proteome</keyword>
<evidence type="ECO:0000313" key="13">
    <source>
        <dbReference type="Proteomes" id="UP001597299"/>
    </source>
</evidence>
<keyword evidence="7" id="KW-0547">Nucleotide-binding</keyword>
<evidence type="ECO:0000256" key="5">
    <source>
        <dbReference type="ARBA" id="ARBA00023306"/>
    </source>
</evidence>
<keyword evidence="7" id="KW-0963">Cytoplasm</keyword>
<dbReference type="InterPro" id="IPR035911">
    <property type="entry name" value="MurE/MurF_N"/>
</dbReference>
<dbReference type="GO" id="GO:0008765">
    <property type="term" value="F:UDP-N-acetylmuramoylalanyl-D-glutamate-2,6-diaminopimelate ligase activity"/>
    <property type="evidence" value="ECO:0007669"/>
    <property type="project" value="UniProtKB-EC"/>
</dbReference>
<feature type="binding site" evidence="7">
    <location>
        <position position="196"/>
    </location>
    <ligand>
        <name>UDP-N-acetyl-alpha-D-muramoyl-L-alanyl-D-glutamate</name>
        <dbReference type="ChEBI" id="CHEBI:83900"/>
    </ligand>
</feature>
<evidence type="ECO:0000313" key="12">
    <source>
        <dbReference type="EMBL" id="MFD2139275.1"/>
    </source>
</evidence>
<sequence length="500" mass="51355">MTDLPHSPSPRIRTLGTLVGEDADYDAADPMMDVAEPVLDSRKARCGDVFFALAGAKADGMAFAREAVSRGAAAVVGETERPSELPPDVSYVRVGNARRAVALAAANAFPHQPATIAAITGTSGKTSVAAFTRQIWQSLGHASASLGTLGVVAPSGEVYGALTTPDPIALHRTLDHLASEGVTHLCLEASSHGLDQHRLDGVRLAAGGFTNLSRDHLDYHPTMEAYLEAKLRLFHHLVPRGGGAAVWVDSTEGSHVAQIAADSGLDVIGIGTSGAGIALLSRRDDGLGQVIEVEADGVRRQLRLPLVGAFQVANALVAAGLVAATGSAVEEALAPLERLEGVPGRLELVGTKASSAGTAGVFVDYAHKPDALANALDALRPYATGRLIAVFGCGGDRDKGKRPLMGAIAAEKADVVIVTDDNPRSEDPATIRAAILAAAPGAREIGDRAEAIAAAIGMAEAGDVVLIAGKGHETGQIVGDRTLPFSDREVARAALGNFGG</sequence>
<comment type="function">
    <text evidence="7">Catalyzes the addition of meso-diaminopimelic acid to the nucleotide precursor UDP-N-acetylmuramoyl-L-alanyl-D-glutamate (UMAG) in the biosynthesis of bacterial cell-wall peptidoglycan.</text>
</comment>
<evidence type="ECO:0000256" key="2">
    <source>
        <dbReference type="ARBA" id="ARBA00022618"/>
    </source>
</evidence>
<proteinExistence type="inferred from homology"/>
<feature type="binding site" evidence="7">
    <location>
        <position position="469"/>
    </location>
    <ligand>
        <name>meso-2,6-diaminopimelate</name>
        <dbReference type="ChEBI" id="CHEBI:57791"/>
    </ligand>
</feature>
<dbReference type="Gene3D" id="3.90.190.20">
    <property type="entry name" value="Mur ligase, C-terminal domain"/>
    <property type="match status" value="1"/>
</dbReference>
<dbReference type="PANTHER" id="PTHR23135">
    <property type="entry name" value="MUR LIGASE FAMILY MEMBER"/>
    <property type="match status" value="1"/>
</dbReference>
<keyword evidence="5 7" id="KW-0131">Cell cycle</keyword>
<dbReference type="SUPFAM" id="SSF53244">
    <property type="entry name" value="MurD-like peptide ligases, peptide-binding domain"/>
    <property type="match status" value="1"/>
</dbReference>
<evidence type="ECO:0000256" key="4">
    <source>
        <dbReference type="ARBA" id="ARBA00022984"/>
    </source>
</evidence>
<comment type="caution">
    <text evidence="7">Lacks conserved residue(s) required for the propagation of feature annotation.</text>
</comment>
<feature type="binding site" evidence="7">
    <location>
        <position position="198"/>
    </location>
    <ligand>
        <name>UDP-N-acetyl-alpha-D-muramoyl-L-alanyl-D-glutamate</name>
        <dbReference type="ChEBI" id="CHEBI:83900"/>
    </ligand>
</feature>
<dbReference type="SUPFAM" id="SSF53623">
    <property type="entry name" value="MurD-like peptide ligases, catalytic domain"/>
    <property type="match status" value="1"/>
</dbReference>
<feature type="binding site" evidence="7">
    <location>
        <position position="39"/>
    </location>
    <ligand>
        <name>UDP-N-acetyl-alpha-D-muramoyl-L-alanyl-D-glutamate</name>
        <dbReference type="ChEBI" id="CHEBI:83900"/>
    </ligand>
</feature>
<feature type="domain" description="Mur ligase C-terminal" evidence="10">
    <location>
        <begin position="344"/>
        <end position="471"/>
    </location>
</feature>
<comment type="subcellular location">
    <subcellularLocation>
        <location evidence="7 8">Cytoplasm</location>
    </subcellularLocation>
</comment>
<dbReference type="EC" id="6.3.2.13" evidence="7"/>
<dbReference type="InterPro" id="IPR005761">
    <property type="entry name" value="UDP-N-AcMur-Glu-dNH2Pim_ligase"/>
</dbReference>
<feature type="domain" description="Mur ligase N-terminal catalytic" evidence="9">
    <location>
        <begin position="39"/>
        <end position="102"/>
    </location>
</feature>
<dbReference type="RefSeq" id="WP_213354277.1">
    <property type="nucleotide sequence ID" value="NZ_JAHBGB010000041.1"/>
</dbReference>
<evidence type="ECO:0000259" key="10">
    <source>
        <dbReference type="Pfam" id="PF02875"/>
    </source>
</evidence>
<keyword evidence="7" id="KW-0067">ATP-binding</keyword>
<feature type="binding site" evidence="7">
    <location>
        <position position="41"/>
    </location>
    <ligand>
        <name>UDP-N-acetyl-alpha-D-muramoyl-L-alanyl-D-glutamate</name>
        <dbReference type="ChEBI" id="CHEBI:83900"/>
    </ligand>
</feature>
<feature type="modified residue" description="N6-carboxylysine" evidence="7">
    <location>
        <position position="230"/>
    </location>
</feature>
<feature type="binding site" evidence="7">
    <location>
        <position position="190"/>
    </location>
    <ligand>
        <name>UDP-N-acetyl-alpha-D-muramoyl-L-alanyl-D-glutamate</name>
        <dbReference type="ChEBI" id="CHEBI:83900"/>
    </ligand>
</feature>
<dbReference type="InterPro" id="IPR004101">
    <property type="entry name" value="Mur_ligase_C"/>
</dbReference>
<keyword evidence="4 7" id="KW-0573">Peptidoglycan synthesis</keyword>
<feature type="binding site" evidence="7">
    <location>
        <begin position="163"/>
        <end position="164"/>
    </location>
    <ligand>
        <name>UDP-N-acetyl-alpha-D-muramoyl-L-alanyl-D-glutamate</name>
        <dbReference type="ChEBI" id="CHEBI:83900"/>
    </ligand>
</feature>
<gene>
    <name evidence="7" type="primary">murE</name>
    <name evidence="12" type="ORF">ACFSNC_02560</name>
</gene>
<reference evidence="13" key="1">
    <citation type="journal article" date="2019" name="Int. J. Syst. Evol. Microbiol.">
        <title>The Global Catalogue of Microorganisms (GCM) 10K type strain sequencing project: providing services to taxonomists for standard genome sequencing and annotation.</title>
        <authorList>
            <consortium name="The Broad Institute Genomics Platform"/>
            <consortium name="The Broad Institute Genome Sequencing Center for Infectious Disease"/>
            <person name="Wu L."/>
            <person name="Ma J."/>
        </authorList>
    </citation>
    <scope>NUCLEOTIDE SEQUENCE [LARGE SCALE GENOMIC DNA]</scope>
    <source>
        <strain evidence="13">CCM 7435</strain>
    </source>
</reference>
<name>A0ABW4YSE9_9HYPH</name>
<feature type="binding site" evidence="7">
    <location>
        <begin position="421"/>
        <end position="424"/>
    </location>
    <ligand>
        <name>meso-2,6-diaminopimelate</name>
        <dbReference type="ChEBI" id="CHEBI:57791"/>
    </ligand>
</feature>
<feature type="binding site" evidence="7">
    <location>
        <position position="397"/>
    </location>
    <ligand>
        <name>meso-2,6-diaminopimelate</name>
        <dbReference type="ChEBI" id="CHEBI:57791"/>
    </ligand>
</feature>
<keyword evidence="7 12" id="KW-0436">Ligase</keyword>
<evidence type="ECO:0000256" key="3">
    <source>
        <dbReference type="ARBA" id="ARBA00022960"/>
    </source>
</evidence>
<feature type="binding site" evidence="7">
    <location>
        <position position="473"/>
    </location>
    <ligand>
        <name>meso-2,6-diaminopimelate</name>
        <dbReference type="ChEBI" id="CHEBI:57791"/>
    </ligand>
</feature>
<feature type="short sequence motif" description="Meso-diaminopimelate recognition motif" evidence="7">
    <location>
        <begin position="421"/>
        <end position="424"/>
    </location>
</feature>
<evidence type="ECO:0000256" key="6">
    <source>
        <dbReference type="ARBA" id="ARBA00023316"/>
    </source>
</evidence>
<comment type="catalytic activity">
    <reaction evidence="7">
        <text>UDP-N-acetyl-alpha-D-muramoyl-L-alanyl-D-glutamate + meso-2,6-diaminopimelate + ATP = UDP-N-acetyl-alpha-D-muramoyl-L-alanyl-gamma-D-glutamyl-meso-2,6-diaminopimelate + ADP + phosphate + H(+)</text>
        <dbReference type="Rhea" id="RHEA:23676"/>
        <dbReference type="ChEBI" id="CHEBI:15378"/>
        <dbReference type="ChEBI" id="CHEBI:30616"/>
        <dbReference type="ChEBI" id="CHEBI:43474"/>
        <dbReference type="ChEBI" id="CHEBI:57791"/>
        <dbReference type="ChEBI" id="CHEBI:83900"/>
        <dbReference type="ChEBI" id="CHEBI:83905"/>
        <dbReference type="ChEBI" id="CHEBI:456216"/>
        <dbReference type="EC" id="6.3.2.13"/>
    </reaction>
</comment>
<keyword evidence="3 7" id="KW-0133">Cell shape</keyword>
<dbReference type="Pfam" id="PF02875">
    <property type="entry name" value="Mur_ligase_C"/>
    <property type="match status" value="1"/>
</dbReference>
<dbReference type="InterPro" id="IPR000713">
    <property type="entry name" value="Mur_ligase_N"/>
</dbReference>
<feature type="domain" description="Mur ligase central" evidence="11">
    <location>
        <begin position="119"/>
        <end position="321"/>
    </location>
</feature>
<comment type="PTM">
    <text evidence="7">Carboxylation is probably crucial for Mg(2+) binding and, consequently, for the gamma-phosphate positioning of ATP.</text>
</comment>
<keyword evidence="6 7" id="KW-0961">Cell wall biogenesis/degradation</keyword>
<dbReference type="Proteomes" id="UP001597299">
    <property type="component" value="Unassembled WGS sequence"/>
</dbReference>
<accession>A0ABW4YSE9</accession>
<feature type="binding site" evidence="7">
    <location>
        <begin position="121"/>
        <end position="127"/>
    </location>
    <ligand>
        <name>ATP</name>
        <dbReference type="ChEBI" id="CHEBI:30616"/>
    </ligand>
</feature>
<dbReference type="HAMAP" id="MF_00208">
    <property type="entry name" value="MurE"/>
    <property type="match status" value="1"/>
</dbReference>
<dbReference type="InterPro" id="IPR013221">
    <property type="entry name" value="Mur_ligase_cen"/>
</dbReference>
<dbReference type="NCBIfam" id="TIGR01085">
    <property type="entry name" value="murE"/>
    <property type="match status" value="1"/>
</dbReference>
<comment type="similarity">
    <text evidence="1 7">Belongs to the MurCDEF family. MurE subfamily.</text>
</comment>
<comment type="cofactor">
    <cofactor evidence="7">
        <name>Mg(2+)</name>
        <dbReference type="ChEBI" id="CHEBI:18420"/>
    </cofactor>
</comment>